<dbReference type="InterPro" id="IPR000160">
    <property type="entry name" value="GGDEF_dom"/>
</dbReference>
<dbReference type="AlphaFoldDB" id="A0A2P8ER10"/>
<dbReference type="SMART" id="SM00052">
    <property type="entry name" value="EAL"/>
    <property type="match status" value="1"/>
</dbReference>
<dbReference type="SMART" id="SM00267">
    <property type="entry name" value="GGDEF"/>
    <property type="match status" value="1"/>
</dbReference>
<evidence type="ECO:0000256" key="1">
    <source>
        <dbReference type="PROSITE-ProRule" id="PRU00169"/>
    </source>
</evidence>
<protein>
    <submittedName>
        <fullName evidence="4">EAL domain-containing protein (Putative c-di-GMP-specific phosphodiesterase class I)</fullName>
    </submittedName>
</protein>
<feature type="modified residue" description="4-aspartylphosphate" evidence="1">
    <location>
        <position position="62"/>
    </location>
</feature>
<dbReference type="Pfam" id="PF00563">
    <property type="entry name" value="EAL"/>
    <property type="match status" value="1"/>
</dbReference>
<evidence type="ECO:0000313" key="5">
    <source>
        <dbReference type="Proteomes" id="UP000242133"/>
    </source>
</evidence>
<dbReference type="Pfam" id="PF00990">
    <property type="entry name" value="GGDEF"/>
    <property type="match status" value="1"/>
</dbReference>
<comment type="caution">
    <text evidence="4">The sequence shown here is derived from an EMBL/GenBank/DDBJ whole genome shotgun (WGS) entry which is preliminary data.</text>
</comment>
<keyword evidence="1" id="KW-0597">Phosphoprotein</keyword>
<dbReference type="PANTHER" id="PTHR33121">
    <property type="entry name" value="CYCLIC DI-GMP PHOSPHODIESTERASE PDEF"/>
    <property type="match status" value="1"/>
</dbReference>
<gene>
    <name evidence="4" type="ORF">CLV44_12117</name>
</gene>
<dbReference type="SUPFAM" id="SSF141868">
    <property type="entry name" value="EAL domain-like"/>
    <property type="match status" value="1"/>
</dbReference>
<dbReference type="InterPro" id="IPR001633">
    <property type="entry name" value="EAL_dom"/>
</dbReference>
<dbReference type="Gene3D" id="3.40.50.2300">
    <property type="match status" value="1"/>
</dbReference>
<dbReference type="SUPFAM" id="SSF52172">
    <property type="entry name" value="CheY-like"/>
    <property type="match status" value="1"/>
</dbReference>
<dbReference type="InterPro" id="IPR050706">
    <property type="entry name" value="Cyclic-di-GMP_PDE-like"/>
</dbReference>
<evidence type="ECO:0000259" key="2">
    <source>
        <dbReference type="PROSITE" id="PS50110"/>
    </source>
</evidence>
<keyword evidence="5" id="KW-1185">Reference proteome</keyword>
<dbReference type="PROSITE" id="PS50110">
    <property type="entry name" value="RESPONSE_REGULATORY"/>
    <property type="match status" value="1"/>
</dbReference>
<organism evidence="4 5">
    <name type="scientific">Marinobacterium halophilum</name>
    <dbReference type="NCBI Taxonomy" id="267374"/>
    <lineage>
        <taxon>Bacteria</taxon>
        <taxon>Pseudomonadati</taxon>
        <taxon>Pseudomonadota</taxon>
        <taxon>Gammaproteobacteria</taxon>
        <taxon>Oceanospirillales</taxon>
        <taxon>Oceanospirillaceae</taxon>
        <taxon>Marinobacterium</taxon>
    </lineage>
</organism>
<dbReference type="PROSITE" id="PS50883">
    <property type="entry name" value="EAL"/>
    <property type="match status" value="1"/>
</dbReference>
<dbReference type="GO" id="GO:0000160">
    <property type="term" value="P:phosphorelay signal transduction system"/>
    <property type="evidence" value="ECO:0007669"/>
    <property type="project" value="InterPro"/>
</dbReference>
<dbReference type="InterPro" id="IPR011006">
    <property type="entry name" value="CheY-like_superfamily"/>
</dbReference>
<dbReference type="InterPro" id="IPR035919">
    <property type="entry name" value="EAL_sf"/>
</dbReference>
<dbReference type="EMBL" id="PYGI01000021">
    <property type="protein sequence ID" value="PSL11909.1"/>
    <property type="molecule type" value="Genomic_DNA"/>
</dbReference>
<evidence type="ECO:0000313" key="4">
    <source>
        <dbReference type="EMBL" id="PSL11909.1"/>
    </source>
</evidence>
<feature type="domain" description="EAL" evidence="3">
    <location>
        <begin position="323"/>
        <end position="579"/>
    </location>
</feature>
<feature type="domain" description="Response regulatory" evidence="2">
    <location>
        <begin position="12"/>
        <end position="128"/>
    </location>
</feature>
<accession>A0A2P8ER10</accession>
<dbReference type="InterPro" id="IPR043128">
    <property type="entry name" value="Rev_trsase/Diguanyl_cyclase"/>
</dbReference>
<dbReference type="Gene3D" id="3.30.70.270">
    <property type="match status" value="1"/>
</dbReference>
<dbReference type="SUPFAM" id="SSF55073">
    <property type="entry name" value="Nucleotide cyclase"/>
    <property type="match status" value="1"/>
</dbReference>
<name>A0A2P8ER10_9GAMM</name>
<dbReference type="Pfam" id="PF00072">
    <property type="entry name" value="Response_reg"/>
    <property type="match status" value="1"/>
</dbReference>
<proteinExistence type="predicted"/>
<dbReference type="InterPro" id="IPR001789">
    <property type="entry name" value="Sig_transdc_resp-reg_receiver"/>
</dbReference>
<sequence length="585" mass="64669">MVTMPPLHVDAHILVVDDNAANVELLIALLEDEGYRHIEGTCDPREVESRVAKQCPALILLDVRMPYLSGFDVMQQLSALGDQAPAVIILTAQIDTATRYRALELGARDFLTKPFDHLEVLQRINNTLQLQRLMNERLERAELLESLVQERTQELARRALQEPLTGLPNRRALLNVIQQQLDTKCDTIVMFLAIEGIDEIARLHGFTVADQVAFSLAQRLRAQLDASASTLGVWNSTEWVVQSPCALTNEAVGPLVQGVLGCFEYAFEIEQMQLHLGVRIGVSASLPGRKTDQLVRMAALALPQNVGCWQGYNDQLEHLLQRRTGLRNGLRTAVQQHELYLAYQPKVDLESNQVCGVEALLRWDSPVYGHVSPAEFIPLAEASGEILGVGAWVIQEAVAALVRWRCRGDVDDAFSVAVNVAPLQLAQPDFAQRLMQCVSAAGLPPHCLEIEVTESGLMQDMELALRQLQALSQAGFRVAIDDFGTGYSSLAYLKKLPVSVLKIDRAFIRELDTNVADQKLTETVIGMAGLFGFSTVAEGVEHYAQLKLLKDMKCDVIQGFIFAPPLKEAVLLKIIKQPMCNAVTV</sequence>
<dbReference type="CDD" id="cd01948">
    <property type="entry name" value="EAL"/>
    <property type="match status" value="1"/>
</dbReference>
<dbReference type="GO" id="GO:0071111">
    <property type="term" value="F:cyclic-guanylate-specific phosphodiesterase activity"/>
    <property type="evidence" value="ECO:0007669"/>
    <property type="project" value="InterPro"/>
</dbReference>
<reference evidence="4 5" key="1">
    <citation type="submission" date="2018-03" db="EMBL/GenBank/DDBJ databases">
        <title>Genomic Encyclopedia of Archaeal and Bacterial Type Strains, Phase II (KMG-II): from individual species to whole genera.</title>
        <authorList>
            <person name="Goeker M."/>
        </authorList>
    </citation>
    <scope>NUCLEOTIDE SEQUENCE [LARGE SCALE GENOMIC DNA]</scope>
    <source>
        <strain evidence="4 5">DSM 17586</strain>
    </source>
</reference>
<dbReference type="Gene3D" id="3.20.20.450">
    <property type="entry name" value="EAL domain"/>
    <property type="match status" value="1"/>
</dbReference>
<dbReference type="Proteomes" id="UP000242133">
    <property type="component" value="Unassembled WGS sequence"/>
</dbReference>
<dbReference type="SMART" id="SM00448">
    <property type="entry name" value="REC"/>
    <property type="match status" value="1"/>
</dbReference>
<dbReference type="PANTHER" id="PTHR33121:SF19">
    <property type="entry name" value="CYCLIC DI-GMP PHOSPHODIESTERASE PA2567"/>
    <property type="match status" value="1"/>
</dbReference>
<evidence type="ECO:0000259" key="3">
    <source>
        <dbReference type="PROSITE" id="PS50883"/>
    </source>
</evidence>
<dbReference type="InterPro" id="IPR029787">
    <property type="entry name" value="Nucleotide_cyclase"/>
</dbReference>
<dbReference type="CDD" id="cd17551">
    <property type="entry name" value="REC_RpfG-like"/>
    <property type="match status" value="1"/>
</dbReference>